<evidence type="ECO:0000313" key="3">
    <source>
        <dbReference type="Proteomes" id="UP000823388"/>
    </source>
</evidence>
<feature type="compositionally biased region" description="Low complexity" evidence="1">
    <location>
        <begin position="110"/>
        <end position="122"/>
    </location>
</feature>
<sequence length="310" mass="32873">MILIPFLGGTKCHVLFFIKAEYSKSIASFQCLFPKASFKFCGSPDEVKQLYLIVPSVYTFGFRIPDCSRVLGRVVISSAGAIPAGSELIGADDSGAGECGAGRGSGGRGQQQQPCYNQQNQPRRSFPTGPTATHDNNGRPICQVCFKTGHTSLECWHRFDENYVPEERHVAAAMSLYSMDQNWYMDTGATDNITSNLEKLAVRDKYNGGDQIHTASGAGDSALGFVPVGVGKLSPASSSPVGIVAASGWSGPAPMPLDPDGDRIGPGTELASALVPTPFAGFTPRGSSEFAVSTLFSAHTSSHELLELNI</sequence>
<feature type="region of interest" description="Disordered" evidence="1">
    <location>
        <begin position="99"/>
        <end position="135"/>
    </location>
</feature>
<gene>
    <name evidence="2" type="ORF">PVAP13_5NG540886</name>
</gene>
<dbReference type="AlphaFoldDB" id="A0A8T0S0X9"/>
<evidence type="ECO:0000256" key="1">
    <source>
        <dbReference type="SAM" id="MobiDB-lite"/>
    </source>
</evidence>
<accession>A0A8T0S0X9</accession>
<proteinExistence type="predicted"/>
<dbReference type="EMBL" id="CM029046">
    <property type="protein sequence ID" value="KAG2592301.1"/>
    <property type="molecule type" value="Genomic_DNA"/>
</dbReference>
<protein>
    <submittedName>
        <fullName evidence="2">Uncharacterized protein</fullName>
    </submittedName>
</protein>
<dbReference type="Proteomes" id="UP000823388">
    <property type="component" value="Chromosome 5N"/>
</dbReference>
<organism evidence="2 3">
    <name type="scientific">Panicum virgatum</name>
    <name type="common">Blackwell switchgrass</name>
    <dbReference type="NCBI Taxonomy" id="38727"/>
    <lineage>
        <taxon>Eukaryota</taxon>
        <taxon>Viridiplantae</taxon>
        <taxon>Streptophyta</taxon>
        <taxon>Embryophyta</taxon>
        <taxon>Tracheophyta</taxon>
        <taxon>Spermatophyta</taxon>
        <taxon>Magnoliopsida</taxon>
        <taxon>Liliopsida</taxon>
        <taxon>Poales</taxon>
        <taxon>Poaceae</taxon>
        <taxon>PACMAD clade</taxon>
        <taxon>Panicoideae</taxon>
        <taxon>Panicodae</taxon>
        <taxon>Paniceae</taxon>
        <taxon>Panicinae</taxon>
        <taxon>Panicum</taxon>
        <taxon>Panicum sect. Hiantes</taxon>
    </lineage>
</organism>
<evidence type="ECO:0000313" key="2">
    <source>
        <dbReference type="EMBL" id="KAG2592301.1"/>
    </source>
</evidence>
<comment type="caution">
    <text evidence="2">The sequence shown here is derived from an EMBL/GenBank/DDBJ whole genome shotgun (WGS) entry which is preliminary data.</text>
</comment>
<keyword evidence="3" id="KW-1185">Reference proteome</keyword>
<reference evidence="2" key="1">
    <citation type="submission" date="2020-05" db="EMBL/GenBank/DDBJ databases">
        <title>WGS assembly of Panicum virgatum.</title>
        <authorList>
            <person name="Lovell J.T."/>
            <person name="Jenkins J."/>
            <person name="Shu S."/>
            <person name="Juenger T.E."/>
            <person name="Schmutz J."/>
        </authorList>
    </citation>
    <scope>NUCLEOTIDE SEQUENCE</scope>
    <source>
        <strain evidence="2">AP13</strain>
    </source>
</reference>
<name>A0A8T0S0X9_PANVG</name>
<feature type="compositionally biased region" description="Gly residues" evidence="1">
    <location>
        <begin position="99"/>
        <end position="109"/>
    </location>
</feature>